<feature type="chain" id="PRO_5013916827" evidence="3">
    <location>
        <begin position="27"/>
        <end position="477"/>
    </location>
</feature>
<dbReference type="InterPro" id="IPR003591">
    <property type="entry name" value="Leu-rich_rpt_typical-subtyp"/>
</dbReference>
<dbReference type="Pfam" id="PF13855">
    <property type="entry name" value="LRR_8"/>
    <property type="match status" value="1"/>
</dbReference>
<protein>
    <submittedName>
        <fullName evidence="4">Leucine-rich repeat (LRR) protein associated with apoptosis in muscle tissue</fullName>
    </submittedName>
</protein>
<name>A0A2G9GHE2_9LAMI</name>
<evidence type="ECO:0000313" key="5">
    <source>
        <dbReference type="Proteomes" id="UP000231279"/>
    </source>
</evidence>
<dbReference type="STRING" id="429701.A0A2G9GHE2"/>
<keyword evidence="2" id="KW-0677">Repeat</keyword>
<dbReference type="SUPFAM" id="SSF52058">
    <property type="entry name" value="L domain-like"/>
    <property type="match status" value="1"/>
</dbReference>
<keyword evidence="1" id="KW-0433">Leucine-rich repeat</keyword>
<comment type="caution">
    <text evidence="4">The sequence shown here is derived from an EMBL/GenBank/DDBJ whole genome shotgun (WGS) entry which is preliminary data.</text>
</comment>
<dbReference type="AlphaFoldDB" id="A0A2G9GHE2"/>
<evidence type="ECO:0000256" key="3">
    <source>
        <dbReference type="SAM" id="SignalP"/>
    </source>
</evidence>
<sequence length="477" mass="52206">MAQFTLTLTFLSIFMAPIFMSAFVISQPPLNAAEQEYVYKVLESINSDISWRALFPDDLCSTAPHGVICDYFTDDTAAASDPGTPHVTELSFGYVSDYSPNPPCSSNSTLDPSVLAPLSHLKKLFFYKCFTETKTPFPDFSPLSSQTNYSPLEELVFIENPALIGSLDGKISNLTSLRRLVLTGCGVSGGVSNGLGELVNLEQLTLSRNKFNGEISMTIFQNMKKLKVLDLSENGFQGNIPESIGNSTELLKIDLSFNAFSGRIPEVLKGLTSLEFLDLSYNSFRNYGVPLLLGEMPSLREVYLSGNFLGGRIPEIWGNLKGIRGIGLSGVGLVGNIPKSMGVHLRNLCYLGLDNNRLEGVVPEEFGDLEFMSELNLANNSLSGRLPFSAGFLSILGGKLKLEGNLDICIDEGLKSAKVSSSLGELKVCRLTEISSTALFYENSGPRPHASLAFITIGLFVFLNFSKFYSEVEWRNW</sequence>
<gene>
    <name evidence="4" type="ORF">CDL12_22754</name>
</gene>
<dbReference type="InterPro" id="IPR001611">
    <property type="entry name" value="Leu-rich_rpt"/>
</dbReference>
<evidence type="ECO:0000313" key="4">
    <source>
        <dbReference type="EMBL" id="PIN04713.1"/>
    </source>
</evidence>
<evidence type="ECO:0000256" key="1">
    <source>
        <dbReference type="ARBA" id="ARBA00022614"/>
    </source>
</evidence>
<feature type="signal peptide" evidence="3">
    <location>
        <begin position="1"/>
        <end position="26"/>
    </location>
</feature>
<keyword evidence="3" id="KW-0732">Signal</keyword>
<dbReference type="Gene3D" id="3.80.10.10">
    <property type="entry name" value="Ribonuclease Inhibitor"/>
    <property type="match status" value="1"/>
</dbReference>
<dbReference type="Pfam" id="PF00560">
    <property type="entry name" value="LRR_1"/>
    <property type="match status" value="2"/>
</dbReference>
<proteinExistence type="predicted"/>
<organism evidence="4 5">
    <name type="scientific">Handroanthus impetiginosus</name>
    <dbReference type="NCBI Taxonomy" id="429701"/>
    <lineage>
        <taxon>Eukaryota</taxon>
        <taxon>Viridiplantae</taxon>
        <taxon>Streptophyta</taxon>
        <taxon>Embryophyta</taxon>
        <taxon>Tracheophyta</taxon>
        <taxon>Spermatophyta</taxon>
        <taxon>Magnoliopsida</taxon>
        <taxon>eudicotyledons</taxon>
        <taxon>Gunneridae</taxon>
        <taxon>Pentapetalae</taxon>
        <taxon>asterids</taxon>
        <taxon>lamiids</taxon>
        <taxon>Lamiales</taxon>
        <taxon>Bignoniaceae</taxon>
        <taxon>Crescentiina</taxon>
        <taxon>Tabebuia alliance</taxon>
        <taxon>Handroanthus</taxon>
    </lineage>
</organism>
<dbReference type="GO" id="GO:0051707">
    <property type="term" value="P:response to other organism"/>
    <property type="evidence" value="ECO:0007669"/>
    <property type="project" value="UniProtKB-ARBA"/>
</dbReference>
<dbReference type="OrthoDB" id="676979at2759"/>
<keyword evidence="5" id="KW-1185">Reference proteome</keyword>
<dbReference type="InterPro" id="IPR032675">
    <property type="entry name" value="LRR_dom_sf"/>
</dbReference>
<dbReference type="PANTHER" id="PTHR48009:SF4">
    <property type="entry name" value="LEUCINE-RICH REPEAT (LRR) FAMILY PROTEIN"/>
    <property type="match status" value="1"/>
</dbReference>
<accession>A0A2G9GHE2</accession>
<dbReference type="GO" id="GO:0006952">
    <property type="term" value="P:defense response"/>
    <property type="evidence" value="ECO:0007669"/>
    <property type="project" value="UniProtKB-ARBA"/>
</dbReference>
<dbReference type="SMART" id="SM00369">
    <property type="entry name" value="LRR_TYP"/>
    <property type="match status" value="5"/>
</dbReference>
<dbReference type="EMBL" id="NKXS01005033">
    <property type="protein sequence ID" value="PIN04713.1"/>
    <property type="molecule type" value="Genomic_DNA"/>
</dbReference>
<reference evidence="5" key="1">
    <citation type="journal article" date="2018" name="Gigascience">
        <title>Genome assembly of the Pink Ipe (Handroanthus impetiginosus, Bignoniaceae), a highly valued, ecologically keystone Neotropical timber forest tree.</title>
        <authorList>
            <person name="Silva-Junior O.B."/>
            <person name="Grattapaglia D."/>
            <person name="Novaes E."/>
            <person name="Collevatti R.G."/>
        </authorList>
    </citation>
    <scope>NUCLEOTIDE SEQUENCE [LARGE SCALE GENOMIC DNA]</scope>
    <source>
        <strain evidence="5">cv. UFG-1</strain>
    </source>
</reference>
<evidence type="ECO:0000256" key="2">
    <source>
        <dbReference type="ARBA" id="ARBA00022737"/>
    </source>
</evidence>
<dbReference type="InterPro" id="IPR053213">
    <property type="entry name" value="RLP29"/>
</dbReference>
<dbReference type="FunFam" id="3.80.10.10:FF:000383">
    <property type="entry name" value="Leucine-rich repeat receptor protein kinase EMS1"/>
    <property type="match status" value="1"/>
</dbReference>
<dbReference type="PANTHER" id="PTHR48009">
    <property type="entry name" value="LEUCINE-RICH REPEAT (LRR) FAMILY PROTEIN"/>
    <property type="match status" value="1"/>
</dbReference>
<dbReference type="Proteomes" id="UP000231279">
    <property type="component" value="Unassembled WGS sequence"/>
</dbReference>